<sequence length="101" mass="10873">MVSWAFIFEAPETNPETDRFVIDRAGRRNTIVAVPEQHDAVQVAVDLVKDGVQFIELCGGFEPVWVGKIIEATGGTIPVGNVGFSGGASVARLVEIFAEEK</sequence>
<name>A0A7U9GTN6_PSEFL</name>
<dbReference type="AlphaFoldDB" id="A0A7U9GTN6"/>
<gene>
    <name evidence="1" type="ORF">I1A_002295</name>
</gene>
<dbReference type="Proteomes" id="UP000006045">
    <property type="component" value="Chromosome"/>
</dbReference>
<dbReference type="EMBL" id="CM001561">
    <property type="protein sequence ID" value="EJZ57970.1"/>
    <property type="molecule type" value="Genomic_DNA"/>
</dbReference>
<protein>
    <submittedName>
        <fullName evidence="1">Uncharacterized protein</fullName>
    </submittedName>
</protein>
<evidence type="ECO:0000313" key="2">
    <source>
        <dbReference type="Proteomes" id="UP000006045"/>
    </source>
</evidence>
<dbReference type="RefSeq" id="WP_003224312.1">
    <property type="nucleotide sequence ID" value="NZ_CM001561.1"/>
</dbReference>
<proteinExistence type="predicted"/>
<reference evidence="1 2" key="1">
    <citation type="submission" date="2012-08" db="EMBL/GenBank/DDBJ databases">
        <title>The genome of cave-isolated P. fluorescens strain R124 demonstrates phenotypic adaptation to the mineral environment.</title>
        <authorList>
            <person name="Barton M.D."/>
            <person name="Petronio M."/>
            <person name="Giarrizzo J.G."/>
            <person name="Bowling B.V."/>
            <person name="Barton H.A."/>
        </authorList>
    </citation>
    <scope>NUCLEOTIDE SEQUENCE [LARGE SCALE GENOMIC DNA]</scope>
    <source>
        <strain evidence="1 2">R124</strain>
    </source>
</reference>
<accession>A0A7U9GTN6</accession>
<organism evidence="1 2">
    <name type="scientific">Pseudomonas fluorescens R124</name>
    <dbReference type="NCBI Taxonomy" id="743713"/>
    <lineage>
        <taxon>Bacteria</taxon>
        <taxon>Pseudomonadati</taxon>
        <taxon>Pseudomonadota</taxon>
        <taxon>Gammaproteobacteria</taxon>
        <taxon>Pseudomonadales</taxon>
        <taxon>Pseudomonadaceae</taxon>
        <taxon>Pseudomonas</taxon>
    </lineage>
</organism>
<evidence type="ECO:0000313" key="1">
    <source>
        <dbReference type="EMBL" id="EJZ57970.1"/>
    </source>
</evidence>
<dbReference type="OrthoDB" id="8595161at2"/>
<dbReference type="Pfam" id="PF20116">
    <property type="entry name" value="DUF6506"/>
    <property type="match status" value="1"/>
</dbReference>
<dbReference type="InterPro" id="IPR045441">
    <property type="entry name" value="DUF6506"/>
</dbReference>